<dbReference type="AlphaFoldDB" id="A0A0H2M5H4"/>
<dbReference type="InterPro" id="IPR041682">
    <property type="entry name" value="AAA_14"/>
</dbReference>
<evidence type="ECO:0000259" key="2">
    <source>
        <dbReference type="Pfam" id="PF13635"/>
    </source>
</evidence>
<dbReference type="PANTHER" id="PTHR43566">
    <property type="entry name" value="CONSERVED PROTEIN"/>
    <property type="match status" value="1"/>
</dbReference>
<evidence type="ECO:0000313" key="4">
    <source>
        <dbReference type="Proteomes" id="UP000035170"/>
    </source>
</evidence>
<dbReference type="EMBL" id="JZWI01000013">
    <property type="protein sequence ID" value="KLN56027.1"/>
    <property type="molecule type" value="Genomic_DNA"/>
</dbReference>
<comment type="caution">
    <text evidence="3">The sequence shown here is derived from an EMBL/GenBank/DDBJ whole genome shotgun (WGS) entry which is preliminary data.</text>
</comment>
<dbReference type="PATRIC" id="fig|34073.19.peg.2786"/>
<dbReference type="Pfam" id="PF13635">
    <property type="entry name" value="DUF4143"/>
    <property type="match status" value="1"/>
</dbReference>
<dbReference type="InterPro" id="IPR027417">
    <property type="entry name" value="P-loop_NTPase"/>
</dbReference>
<keyword evidence="4" id="KW-1185">Reference proteome</keyword>
<evidence type="ECO:0000313" key="3">
    <source>
        <dbReference type="EMBL" id="KLN56027.1"/>
    </source>
</evidence>
<dbReference type="SUPFAM" id="SSF52540">
    <property type="entry name" value="P-loop containing nucleoside triphosphate hydrolases"/>
    <property type="match status" value="1"/>
</dbReference>
<sequence length="387" mass="42993">MIPRDVAPLAAQLARQYPVLTLTGPRQSGKTTLCRSLFPDKPYVTLEDPDARRFAEEDPRGFLKGLETGAIIDEIQRAPQIPSYLQAMVDADPTPGRFVLTGSQQFELMSQVSQSLAGRTAVLRLLPFSLPEVARLHPVSPLAQTLLTGFYPRIHDRGLDPSRALGDYFATYVERDLRQLAAVHDLQRFERFVRLCAGRVGQLVNLTSLGNDAGVSHATARAWLDLLQTSYIVHVLPPWFTNTSKRLVKSPKLYFYDVGLACWLLGLRSADQVARDPLFGGLFENLVIMEALKTRFNQGESGEMYFFRDATGNEVDLLIPDGRKLRAVEIKAGATVNADYFRGLRSFAASFPDTLEGGSVVYGGDADQSRSDWPVIGWQRLQRPPAP</sequence>
<reference evidence="3 4" key="1">
    <citation type="submission" date="2015-03" db="EMBL/GenBank/DDBJ databases">
        <title>Genome sequence of Variovorax paradoxus TBEA6.</title>
        <authorList>
            <person name="Poehlein A."/>
            <person name="Schuldes J."/>
            <person name="Wuebbeler J.H."/>
            <person name="Hiessl S."/>
            <person name="Steinbuechel A."/>
            <person name="Daniel R."/>
        </authorList>
    </citation>
    <scope>NUCLEOTIDE SEQUENCE [LARGE SCALE GENOMIC DNA]</scope>
    <source>
        <strain evidence="3 4">TBEA6</strain>
    </source>
</reference>
<gene>
    <name evidence="3" type="ORF">VPARA_27080</name>
</gene>
<dbReference type="PANTHER" id="PTHR43566:SF2">
    <property type="entry name" value="DUF4143 DOMAIN-CONTAINING PROTEIN"/>
    <property type="match status" value="1"/>
</dbReference>
<accession>A0A0H2M5H4</accession>
<dbReference type="Proteomes" id="UP000035170">
    <property type="component" value="Unassembled WGS sequence"/>
</dbReference>
<proteinExistence type="predicted"/>
<evidence type="ECO:0008006" key="5">
    <source>
        <dbReference type="Google" id="ProtNLM"/>
    </source>
</evidence>
<name>A0A0H2M5H4_VARPD</name>
<dbReference type="InterPro" id="IPR025420">
    <property type="entry name" value="DUF4143"/>
</dbReference>
<dbReference type="RefSeq" id="WP_047784888.1">
    <property type="nucleotide sequence ID" value="NZ_JZWI01000013.1"/>
</dbReference>
<evidence type="ECO:0000259" key="1">
    <source>
        <dbReference type="Pfam" id="PF13173"/>
    </source>
</evidence>
<organism evidence="3 4">
    <name type="scientific">Variovorax paradoxus</name>
    <dbReference type="NCBI Taxonomy" id="34073"/>
    <lineage>
        <taxon>Bacteria</taxon>
        <taxon>Pseudomonadati</taxon>
        <taxon>Pseudomonadota</taxon>
        <taxon>Betaproteobacteria</taxon>
        <taxon>Burkholderiales</taxon>
        <taxon>Comamonadaceae</taxon>
        <taxon>Variovorax</taxon>
    </lineage>
</organism>
<feature type="domain" description="AAA" evidence="1">
    <location>
        <begin position="17"/>
        <end position="133"/>
    </location>
</feature>
<protein>
    <recommendedName>
        <fullName evidence="5">AAA family ATPase</fullName>
    </recommendedName>
</protein>
<feature type="domain" description="DUF4143" evidence="2">
    <location>
        <begin position="174"/>
        <end position="333"/>
    </location>
</feature>
<dbReference type="Pfam" id="PF13173">
    <property type="entry name" value="AAA_14"/>
    <property type="match status" value="1"/>
</dbReference>